<evidence type="ECO:0000256" key="2">
    <source>
        <dbReference type="SAM" id="Phobius"/>
    </source>
</evidence>
<dbReference type="VEuPathDB" id="FungiDB:AN3251"/>
<dbReference type="eggNOG" id="ENOG502SU5G">
    <property type="taxonomic scope" value="Eukaryota"/>
</dbReference>
<feature type="compositionally biased region" description="Polar residues" evidence="1">
    <location>
        <begin position="245"/>
        <end position="267"/>
    </location>
</feature>
<dbReference type="InParanoid" id="Q5B879"/>
<protein>
    <submittedName>
        <fullName evidence="3">Uncharacterized protein</fullName>
    </submittedName>
</protein>
<keyword evidence="4" id="KW-1185">Reference proteome</keyword>
<keyword evidence="2" id="KW-1133">Transmembrane helix</keyword>
<accession>Q5B879</accession>
<evidence type="ECO:0000313" key="3">
    <source>
        <dbReference type="EMBL" id="CBF83098.1"/>
    </source>
</evidence>
<keyword evidence="2" id="KW-0812">Transmembrane</keyword>
<dbReference type="OrthoDB" id="5429716at2759"/>
<dbReference type="GeneID" id="2874080"/>
<organism evidence="3 4">
    <name type="scientific">Emericella nidulans (strain FGSC A4 / ATCC 38163 / CBS 112.46 / NRRL 194 / M139)</name>
    <name type="common">Aspergillus nidulans</name>
    <dbReference type="NCBI Taxonomy" id="227321"/>
    <lineage>
        <taxon>Eukaryota</taxon>
        <taxon>Fungi</taxon>
        <taxon>Dikarya</taxon>
        <taxon>Ascomycota</taxon>
        <taxon>Pezizomycotina</taxon>
        <taxon>Eurotiomycetes</taxon>
        <taxon>Eurotiomycetidae</taxon>
        <taxon>Eurotiales</taxon>
        <taxon>Aspergillaceae</taxon>
        <taxon>Aspergillus</taxon>
        <taxon>Aspergillus subgen. Nidulantes</taxon>
    </lineage>
</organism>
<feature type="region of interest" description="Disordered" evidence="1">
    <location>
        <begin position="244"/>
        <end position="267"/>
    </location>
</feature>
<evidence type="ECO:0000313" key="4">
    <source>
        <dbReference type="Proteomes" id="UP000000560"/>
    </source>
</evidence>
<reference evidence="4" key="2">
    <citation type="journal article" date="2009" name="Fungal Genet. Biol.">
        <title>The 2008 update of the Aspergillus nidulans genome annotation: a community effort.</title>
        <authorList>
            <person name="Wortman J.R."/>
            <person name="Gilsenan J.M."/>
            <person name="Joardar V."/>
            <person name="Deegan J."/>
            <person name="Clutterbuck J."/>
            <person name="Andersen M.R."/>
            <person name="Archer D."/>
            <person name="Bencina M."/>
            <person name="Braus G."/>
            <person name="Coutinho P."/>
            <person name="von Dohren H."/>
            <person name="Doonan J."/>
            <person name="Driessen A.J."/>
            <person name="Durek P."/>
            <person name="Espeso E."/>
            <person name="Fekete E."/>
            <person name="Flipphi M."/>
            <person name="Estrada C.G."/>
            <person name="Geysens S."/>
            <person name="Goldman G."/>
            <person name="de Groot P.W."/>
            <person name="Hansen K."/>
            <person name="Harris S.D."/>
            <person name="Heinekamp T."/>
            <person name="Helmstaedt K."/>
            <person name="Henrissat B."/>
            <person name="Hofmann G."/>
            <person name="Homan T."/>
            <person name="Horio T."/>
            <person name="Horiuchi H."/>
            <person name="James S."/>
            <person name="Jones M."/>
            <person name="Karaffa L."/>
            <person name="Karanyi Z."/>
            <person name="Kato M."/>
            <person name="Keller N."/>
            <person name="Kelly D.E."/>
            <person name="Kiel J.A."/>
            <person name="Kim J.M."/>
            <person name="van der Klei I.J."/>
            <person name="Klis F.M."/>
            <person name="Kovalchuk A."/>
            <person name="Krasevec N."/>
            <person name="Kubicek C.P."/>
            <person name="Liu B."/>
            <person name="Maccabe A."/>
            <person name="Meyer V."/>
            <person name="Mirabito P."/>
            <person name="Miskei M."/>
            <person name="Mos M."/>
            <person name="Mullins J."/>
            <person name="Nelson D.R."/>
            <person name="Nielsen J."/>
            <person name="Oakley B.R."/>
            <person name="Osmani S.A."/>
            <person name="Pakula T."/>
            <person name="Paszewski A."/>
            <person name="Paulsen I."/>
            <person name="Pilsyk S."/>
            <person name="Pocsi I."/>
            <person name="Punt P.J."/>
            <person name="Ram A.F."/>
            <person name="Ren Q."/>
            <person name="Robellet X."/>
            <person name="Robson G."/>
            <person name="Seiboth B."/>
            <person name="van Solingen P."/>
            <person name="Specht T."/>
            <person name="Sun J."/>
            <person name="Taheri-Talesh N."/>
            <person name="Takeshita N."/>
            <person name="Ussery D."/>
            <person name="vanKuyk P.A."/>
            <person name="Visser H."/>
            <person name="van de Vondervoort P.J."/>
            <person name="de Vries R.P."/>
            <person name="Walton J."/>
            <person name="Xiang X."/>
            <person name="Xiong Y."/>
            <person name="Zeng A.P."/>
            <person name="Brandt B.W."/>
            <person name="Cornell M.J."/>
            <person name="van den Hondel C.A."/>
            <person name="Visser J."/>
            <person name="Oliver S.G."/>
            <person name="Turner G."/>
        </authorList>
    </citation>
    <scope>GENOME REANNOTATION</scope>
    <source>
        <strain evidence="4">FGSC A4 / ATCC 38163 / CBS 112.46 / NRRL 194 / M139</strain>
    </source>
</reference>
<name>Q5B879_EMENI</name>
<proteinExistence type="predicted"/>
<keyword evidence="2" id="KW-0472">Membrane</keyword>
<sequence>MPTSTSTIGWTLANVGPAPTTYPAAPSCTAASSLILDWQNLRESQWGVSCGVPDDCWPQPTDSALKDEIKTNPLIVPFYSPGVACPTGWQAIGSIAHPTGPSARVTSSGYLSVYEYEDFSNGDWIYGYHIRDAFGVLLDPGETVIACCPSSFFVEEYLTVCVSAVPYTPSTGCETRWSERPVDISTTPVIINGTTSTVQLLMPLTSHLPSTTVETTFSSTEHLLVHSQMGPIYIVHQPSDLEGTASASATGGSDQDSTSNEAESTGTNAASALRVGHSQSGWGQIAGLAVVLILSLLSGMALVLPW</sequence>
<dbReference type="Proteomes" id="UP000000560">
    <property type="component" value="Chromosome VI"/>
</dbReference>
<dbReference type="EMBL" id="BN001306">
    <property type="protein sequence ID" value="CBF83098.1"/>
    <property type="molecule type" value="Genomic_DNA"/>
</dbReference>
<dbReference type="OMA" id="ERADWIP"/>
<reference evidence="4" key="1">
    <citation type="journal article" date="2005" name="Nature">
        <title>Sequencing of Aspergillus nidulans and comparative analysis with A. fumigatus and A. oryzae.</title>
        <authorList>
            <person name="Galagan J.E."/>
            <person name="Calvo S.E."/>
            <person name="Cuomo C."/>
            <person name="Ma L.J."/>
            <person name="Wortman J.R."/>
            <person name="Batzoglou S."/>
            <person name="Lee S.I."/>
            <person name="Basturkmen M."/>
            <person name="Spevak C.C."/>
            <person name="Clutterbuck J."/>
            <person name="Kapitonov V."/>
            <person name="Jurka J."/>
            <person name="Scazzocchio C."/>
            <person name="Farman M."/>
            <person name="Butler J."/>
            <person name="Purcell S."/>
            <person name="Harris S."/>
            <person name="Braus G.H."/>
            <person name="Draht O."/>
            <person name="Busch S."/>
            <person name="D'Enfert C."/>
            <person name="Bouchier C."/>
            <person name="Goldman G.H."/>
            <person name="Bell-Pedersen D."/>
            <person name="Griffiths-Jones S."/>
            <person name="Doonan J.H."/>
            <person name="Yu J."/>
            <person name="Vienken K."/>
            <person name="Pain A."/>
            <person name="Freitag M."/>
            <person name="Selker E.U."/>
            <person name="Archer D.B."/>
            <person name="Penalva M.A."/>
            <person name="Oakley B.R."/>
            <person name="Momany M."/>
            <person name="Tanaka T."/>
            <person name="Kumagai T."/>
            <person name="Asai K."/>
            <person name="Machida M."/>
            <person name="Nierman W.C."/>
            <person name="Denning D.W."/>
            <person name="Caddick M."/>
            <person name="Hynes M."/>
            <person name="Paoletti M."/>
            <person name="Fischer R."/>
            <person name="Miller B."/>
            <person name="Dyer P."/>
            <person name="Sachs M.S."/>
            <person name="Osmani S.A."/>
            <person name="Birren B.W."/>
        </authorList>
    </citation>
    <scope>NUCLEOTIDE SEQUENCE [LARGE SCALE GENOMIC DNA]</scope>
    <source>
        <strain evidence="4">FGSC A4 / ATCC 38163 / CBS 112.46 / NRRL 194 / M139</strain>
    </source>
</reference>
<feature type="transmembrane region" description="Helical" evidence="2">
    <location>
        <begin position="281"/>
        <end position="304"/>
    </location>
</feature>
<dbReference type="KEGG" id="ani:ANIA_03251"/>
<dbReference type="AlphaFoldDB" id="Q5B879"/>
<gene>
    <name evidence="3" type="ORF">ANIA_03251</name>
</gene>
<accession>C8VI54</accession>
<dbReference type="HOGENOM" id="CLU_059039_1_0_1"/>
<dbReference type="RefSeq" id="XP_660855.1">
    <property type="nucleotide sequence ID" value="XM_655763.2"/>
</dbReference>
<evidence type="ECO:0000256" key="1">
    <source>
        <dbReference type="SAM" id="MobiDB-lite"/>
    </source>
</evidence>